<evidence type="ECO:0000313" key="1">
    <source>
        <dbReference type="EMBL" id="MBD2535446.1"/>
    </source>
</evidence>
<dbReference type="EMBL" id="JACJSI010000276">
    <property type="protein sequence ID" value="MBD2535446.1"/>
    <property type="molecule type" value="Genomic_DNA"/>
</dbReference>
<dbReference type="RefSeq" id="WP_190946275.1">
    <property type="nucleotide sequence ID" value="NZ_JACJSI010000276.1"/>
</dbReference>
<keyword evidence="2" id="KW-1185">Reference proteome</keyword>
<protein>
    <submittedName>
        <fullName evidence="1">Uncharacterized protein</fullName>
    </submittedName>
</protein>
<comment type="caution">
    <text evidence="1">The sequence shown here is derived from an EMBL/GenBank/DDBJ whole genome shotgun (WGS) entry which is preliminary data.</text>
</comment>
<evidence type="ECO:0000313" key="2">
    <source>
        <dbReference type="Proteomes" id="UP000623440"/>
    </source>
</evidence>
<reference evidence="1 2" key="1">
    <citation type="journal article" date="2020" name="ISME J.">
        <title>Comparative genomics reveals insights into cyanobacterial evolution and habitat adaptation.</title>
        <authorList>
            <person name="Chen M.Y."/>
            <person name="Teng W.K."/>
            <person name="Zhao L."/>
            <person name="Hu C.X."/>
            <person name="Zhou Y.K."/>
            <person name="Han B.P."/>
            <person name="Song L.R."/>
            <person name="Shu W.S."/>
        </authorList>
    </citation>
    <scope>NUCLEOTIDE SEQUENCE [LARGE SCALE GENOMIC DNA]</scope>
    <source>
        <strain evidence="1 2">FACHB-838</strain>
    </source>
</reference>
<gene>
    <name evidence="1" type="ORF">H6G97_41045</name>
</gene>
<name>A0ABR8E1H5_9NOSO</name>
<accession>A0ABR8E1H5</accession>
<organism evidence="1 2">
    <name type="scientific">Nostoc flagelliforme FACHB-838</name>
    <dbReference type="NCBI Taxonomy" id="2692904"/>
    <lineage>
        <taxon>Bacteria</taxon>
        <taxon>Bacillati</taxon>
        <taxon>Cyanobacteriota</taxon>
        <taxon>Cyanophyceae</taxon>
        <taxon>Nostocales</taxon>
        <taxon>Nostocaceae</taxon>
        <taxon>Nostoc</taxon>
    </lineage>
</organism>
<proteinExistence type="predicted"/>
<dbReference type="Proteomes" id="UP000623440">
    <property type="component" value="Unassembled WGS sequence"/>
</dbReference>
<sequence>MATIKELYPSITIENGWQEIKINCDSYISSCTFRPTLYQQLTNLASHYSKTVLAIALHMSQFIVCFFDKNQSKFPALTYPQGILSYQG</sequence>